<dbReference type="InterPro" id="IPR020846">
    <property type="entry name" value="MFS_dom"/>
</dbReference>
<evidence type="ECO:0000256" key="5">
    <source>
        <dbReference type="ARBA" id="ARBA00022989"/>
    </source>
</evidence>
<evidence type="ECO:0000256" key="3">
    <source>
        <dbReference type="ARBA" id="ARBA00022475"/>
    </source>
</evidence>
<evidence type="ECO:0000313" key="10">
    <source>
        <dbReference type="Proteomes" id="UP001209083"/>
    </source>
</evidence>
<comment type="subcellular location">
    <subcellularLocation>
        <location evidence="1">Cell inner membrane</location>
        <topology evidence="1">Multi-pass membrane protein</topology>
    </subcellularLocation>
</comment>
<evidence type="ECO:0000256" key="6">
    <source>
        <dbReference type="ARBA" id="ARBA00023136"/>
    </source>
</evidence>
<evidence type="ECO:0000313" key="9">
    <source>
        <dbReference type="EMBL" id="WGW14035.1"/>
    </source>
</evidence>
<dbReference type="PANTHER" id="PTHR23513">
    <property type="entry name" value="INTEGRAL MEMBRANE EFFLUX PROTEIN-RELATED"/>
    <property type="match status" value="1"/>
</dbReference>
<reference evidence="9 10" key="1">
    <citation type="submission" date="2023-05" db="EMBL/GenBank/DDBJ databases">
        <title>Lithophilousrod everest ZFBP1038 complete genpme.</title>
        <authorList>
            <person name="Tian M."/>
        </authorList>
    </citation>
    <scope>NUCLEOTIDE SEQUENCE [LARGE SCALE GENOMIC DNA]</scope>
    <source>
        <strain evidence="9 10">ZFBP1038</strain>
    </source>
</reference>
<feature type="transmembrane region" description="Helical" evidence="7">
    <location>
        <begin position="62"/>
        <end position="84"/>
    </location>
</feature>
<feature type="transmembrane region" description="Helical" evidence="7">
    <location>
        <begin position="31"/>
        <end position="50"/>
    </location>
</feature>
<feature type="transmembrane region" description="Helical" evidence="7">
    <location>
        <begin position="7"/>
        <end position="25"/>
    </location>
</feature>
<dbReference type="Gene3D" id="1.20.1250.20">
    <property type="entry name" value="MFS general substrate transporter like domains"/>
    <property type="match status" value="1"/>
</dbReference>
<dbReference type="EMBL" id="CP090958">
    <property type="protein sequence ID" value="WGW14035.1"/>
    <property type="molecule type" value="Genomic_DNA"/>
</dbReference>
<keyword evidence="6 7" id="KW-0472">Membrane</keyword>
<feature type="transmembrane region" description="Helical" evidence="7">
    <location>
        <begin position="128"/>
        <end position="152"/>
    </location>
</feature>
<dbReference type="PANTHER" id="PTHR23513:SF9">
    <property type="entry name" value="ENTEROBACTIN EXPORTER ENTS"/>
    <property type="match status" value="1"/>
</dbReference>
<feature type="transmembrane region" description="Helical" evidence="7">
    <location>
        <begin position="224"/>
        <end position="257"/>
    </location>
</feature>
<organism evidence="9 10">
    <name type="scientific">Saxibacter everestensis</name>
    <dbReference type="NCBI Taxonomy" id="2909229"/>
    <lineage>
        <taxon>Bacteria</taxon>
        <taxon>Bacillati</taxon>
        <taxon>Actinomycetota</taxon>
        <taxon>Actinomycetes</taxon>
        <taxon>Micrococcales</taxon>
        <taxon>Brevibacteriaceae</taxon>
        <taxon>Saxibacter</taxon>
    </lineage>
</organism>
<protein>
    <submittedName>
        <fullName evidence="9">MFS transporter</fullName>
    </submittedName>
</protein>
<feature type="transmembrane region" description="Helical" evidence="7">
    <location>
        <begin position="366"/>
        <end position="396"/>
    </location>
</feature>
<evidence type="ECO:0000256" key="1">
    <source>
        <dbReference type="ARBA" id="ARBA00004429"/>
    </source>
</evidence>
<evidence type="ECO:0000256" key="7">
    <source>
        <dbReference type="SAM" id="Phobius"/>
    </source>
</evidence>
<dbReference type="CDD" id="cd06173">
    <property type="entry name" value="MFS_MefA_like"/>
    <property type="match status" value="1"/>
</dbReference>
<evidence type="ECO:0000259" key="8">
    <source>
        <dbReference type="PROSITE" id="PS50850"/>
    </source>
</evidence>
<feature type="transmembrane region" description="Helical" evidence="7">
    <location>
        <begin position="90"/>
        <end position="107"/>
    </location>
</feature>
<gene>
    <name evidence="9" type="ORF">LWF01_07875</name>
</gene>
<dbReference type="Proteomes" id="UP001209083">
    <property type="component" value="Chromosome"/>
</dbReference>
<keyword evidence="5 7" id="KW-1133">Transmembrane helix</keyword>
<sequence>MWLGSTIAGIGSQMTVVAVGLQVYQLTHSTFAVSMVGTTALVPMVLAGLYGGMLADAFDRRLVALVSACVAWAATFGIAAAAWLQIDTVWPLYLLTALNAVAATIIGTSRQAILPRLLPTDLLPAAAALNGIAIGAMVTVGPALAGVLVAGIGFGWTYTVDVLLFSAAFLGIITLPPVRPEGEVQRPGLASIRYGLGFLKRAPNVRMSFVVDIIAMTFGRPHALFPAVGALLIGGGAVTVGILTAAGAVGTLLSSLLSGRLGHVRRQGVAIGWAIAVYGLFILGFGAVLAYTTFFEPGNVTESFDGAHTTALVIASIMLAGTGAADNVSAIFRTTLLQSAVPDNMRGRLQGIFTVVVTGGPRVGDFYVGVTAALFAVWLPPVLGGILIIALIALLVRFQRTFRHYDAENPVP</sequence>
<feature type="domain" description="Major facilitator superfamily (MFS) profile" evidence="8">
    <location>
        <begin position="160"/>
        <end position="412"/>
    </location>
</feature>
<keyword evidence="4 7" id="KW-0812">Transmembrane</keyword>
<keyword evidence="2" id="KW-0813">Transport</keyword>
<dbReference type="InterPro" id="IPR010290">
    <property type="entry name" value="TM_effector"/>
</dbReference>
<dbReference type="Pfam" id="PF05977">
    <property type="entry name" value="MFS_3"/>
    <property type="match status" value="1"/>
</dbReference>
<evidence type="ECO:0000256" key="2">
    <source>
        <dbReference type="ARBA" id="ARBA00022448"/>
    </source>
</evidence>
<evidence type="ECO:0000256" key="4">
    <source>
        <dbReference type="ARBA" id="ARBA00022692"/>
    </source>
</evidence>
<dbReference type="SUPFAM" id="SSF103473">
    <property type="entry name" value="MFS general substrate transporter"/>
    <property type="match status" value="1"/>
</dbReference>
<keyword evidence="10" id="KW-1185">Reference proteome</keyword>
<dbReference type="PROSITE" id="PS50850">
    <property type="entry name" value="MFS"/>
    <property type="match status" value="1"/>
</dbReference>
<accession>A0ABY8R094</accession>
<feature type="transmembrane region" description="Helical" evidence="7">
    <location>
        <begin position="269"/>
        <end position="294"/>
    </location>
</feature>
<dbReference type="InterPro" id="IPR036259">
    <property type="entry name" value="MFS_trans_sf"/>
</dbReference>
<feature type="transmembrane region" description="Helical" evidence="7">
    <location>
        <begin position="158"/>
        <end position="178"/>
    </location>
</feature>
<name>A0ABY8R094_9MICO</name>
<proteinExistence type="predicted"/>
<keyword evidence="3" id="KW-1003">Cell membrane</keyword>